<gene>
    <name evidence="3" type="ORF">H9X81_10710</name>
</gene>
<evidence type="ECO:0000256" key="2">
    <source>
        <dbReference type="ARBA" id="ARBA00023219"/>
    </source>
</evidence>
<dbReference type="PANTHER" id="PTHR41328:SF2">
    <property type="entry name" value="TERMINASE SMALL SUBUNIT"/>
    <property type="match status" value="1"/>
</dbReference>
<protein>
    <submittedName>
        <fullName evidence="3">Terminase small subunit</fullName>
    </submittedName>
</protein>
<dbReference type="Proteomes" id="UP000724149">
    <property type="component" value="Unassembled WGS sequence"/>
</dbReference>
<dbReference type="Gene3D" id="1.10.10.1400">
    <property type="entry name" value="Terminase, small subunit, N-terminal DNA-binding domain, HTH motif"/>
    <property type="match status" value="1"/>
</dbReference>
<name>A0ABS2GRM6_9FIRM</name>
<proteinExistence type="predicted"/>
<keyword evidence="2" id="KW-0231">Viral genome packaging</keyword>
<dbReference type="InterPro" id="IPR038713">
    <property type="entry name" value="Terminase_Gp1_N_sf"/>
</dbReference>
<evidence type="ECO:0000313" key="3">
    <source>
        <dbReference type="EMBL" id="MBM6924155.1"/>
    </source>
</evidence>
<dbReference type="Pfam" id="PF03592">
    <property type="entry name" value="Terminase_2"/>
    <property type="match status" value="1"/>
</dbReference>
<organism evidence="3 4">
    <name type="scientific">Hydrogenoanaerobacterium saccharovorans</name>
    <dbReference type="NCBI Taxonomy" id="474960"/>
    <lineage>
        <taxon>Bacteria</taxon>
        <taxon>Bacillati</taxon>
        <taxon>Bacillota</taxon>
        <taxon>Clostridia</taxon>
        <taxon>Eubacteriales</taxon>
        <taxon>Oscillospiraceae</taxon>
        <taxon>Hydrogenoanaerobacterium</taxon>
    </lineage>
</organism>
<dbReference type="EMBL" id="JACSNR010000011">
    <property type="protein sequence ID" value="MBM6924155.1"/>
    <property type="molecule type" value="Genomic_DNA"/>
</dbReference>
<dbReference type="PANTHER" id="PTHR41328">
    <property type="entry name" value="TERMINASE SMALL SUBUNIT-RELATED"/>
    <property type="match status" value="1"/>
</dbReference>
<dbReference type="InterPro" id="IPR052404">
    <property type="entry name" value="SPP1-like_terminase"/>
</dbReference>
<dbReference type="Gene3D" id="6.10.140.2160">
    <property type="match status" value="1"/>
</dbReference>
<evidence type="ECO:0000313" key="4">
    <source>
        <dbReference type="Proteomes" id="UP000724149"/>
    </source>
</evidence>
<keyword evidence="1" id="KW-1188">Viral release from host cell</keyword>
<evidence type="ECO:0000256" key="1">
    <source>
        <dbReference type="ARBA" id="ARBA00022612"/>
    </source>
</evidence>
<keyword evidence="4" id="KW-1185">Reference proteome</keyword>
<sequence length="142" mass="15429">MSARQELFCLEYIRDGNAAQAAIRAGYSPKQANSTGARLYANVRIRARIDELMADLQQEKIADAEEVLRYLTSVIRGEATEEVAVGTPIGTEIITKHIGGREQVKAAELLAKRYGLLTENVKLTGGLPVQIVDDIEEGDGDG</sequence>
<comment type="caution">
    <text evidence="3">The sequence shown here is derived from an EMBL/GenBank/DDBJ whole genome shotgun (WGS) entry which is preliminary data.</text>
</comment>
<reference evidence="3 4" key="1">
    <citation type="journal article" date="2021" name="Sci. Rep.">
        <title>The distribution of antibiotic resistance genes in chicken gut microbiota commensals.</title>
        <authorList>
            <person name="Juricova H."/>
            <person name="Matiasovicova J."/>
            <person name="Kubasova T."/>
            <person name="Cejkova D."/>
            <person name="Rychlik I."/>
        </authorList>
    </citation>
    <scope>NUCLEOTIDE SEQUENCE [LARGE SCALE GENOMIC DNA]</scope>
    <source>
        <strain evidence="3 4">An564</strain>
    </source>
</reference>
<accession>A0ABS2GRM6</accession>
<dbReference type="InterPro" id="IPR005335">
    <property type="entry name" value="Terminase_ssu"/>
</dbReference>